<protein>
    <submittedName>
        <fullName evidence="5">HTH-type transcriptional repressor NanR</fullName>
    </submittedName>
</protein>
<dbReference type="GO" id="GO:0003700">
    <property type="term" value="F:DNA-binding transcription factor activity"/>
    <property type="evidence" value="ECO:0007669"/>
    <property type="project" value="InterPro"/>
</dbReference>
<feature type="domain" description="HTH gntR-type" evidence="4">
    <location>
        <begin position="11"/>
        <end position="80"/>
    </location>
</feature>
<dbReference type="SMART" id="SM00345">
    <property type="entry name" value="HTH_GNTR"/>
    <property type="match status" value="1"/>
</dbReference>
<dbReference type="InterPro" id="IPR000524">
    <property type="entry name" value="Tscrpt_reg_HTH_GntR"/>
</dbReference>
<dbReference type="AlphaFoldDB" id="A0A644WKT9"/>
<dbReference type="Gene3D" id="1.20.120.530">
    <property type="entry name" value="GntR ligand-binding domain-like"/>
    <property type="match status" value="1"/>
</dbReference>
<dbReference type="Gene3D" id="1.10.10.10">
    <property type="entry name" value="Winged helix-like DNA-binding domain superfamily/Winged helix DNA-binding domain"/>
    <property type="match status" value="1"/>
</dbReference>
<dbReference type="Pfam" id="PF00392">
    <property type="entry name" value="GntR"/>
    <property type="match status" value="1"/>
</dbReference>
<dbReference type="InterPro" id="IPR036388">
    <property type="entry name" value="WH-like_DNA-bd_sf"/>
</dbReference>
<proteinExistence type="predicted"/>
<dbReference type="PRINTS" id="PR00035">
    <property type="entry name" value="HTHGNTR"/>
</dbReference>
<keyword evidence="3" id="KW-0804">Transcription</keyword>
<dbReference type="SUPFAM" id="SSF48008">
    <property type="entry name" value="GntR ligand-binding domain-like"/>
    <property type="match status" value="1"/>
</dbReference>
<dbReference type="InterPro" id="IPR011711">
    <property type="entry name" value="GntR_C"/>
</dbReference>
<sequence>MDISQFSLSRVNLSQQIADHLEEVILSSPTSKVAEKLPGELKLAKQYNVSRPVIREALKLLQERGLITLKNGSGAYITRPENDTVMNAINRIMQVDRIKSDDLTQMREILELSSVDRAVQCITDEQLREMDEILSKFEDKSLPLKERVKLDEQFHIAIAQATGNELLSMFVGVLTSLLRDYMGKGILIEGGIEDAIKRHREIYQALLNRDAKAVHQAMVEHLKVSSLNVQFFDRQGATAKKQTP</sequence>
<reference evidence="5" key="1">
    <citation type="submission" date="2019-08" db="EMBL/GenBank/DDBJ databases">
        <authorList>
            <person name="Kucharzyk K."/>
            <person name="Murdoch R.W."/>
            <person name="Higgins S."/>
            <person name="Loffler F."/>
        </authorList>
    </citation>
    <scope>NUCLEOTIDE SEQUENCE</scope>
</reference>
<evidence type="ECO:0000256" key="3">
    <source>
        <dbReference type="ARBA" id="ARBA00023163"/>
    </source>
</evidence>
<dbReference type="PANTHER" id="PTHR43537">
    <property type="entry name" value="TRANSCRIPTIONAL REGULATOR, GNTR FAMILY"/>
    <property type="match status" value="1"/>
</dbReference>
<dbReference type="PROSITE" id="PS50949">
    <property type="entry name" value="HTH_GNTR"/>
    <property type="match status" value="1"/>
</dbReference>
<dbReference type="GO" id="GO:0003677">
    <property type="term" value="F:DNA binding"/>
    <property type="evidence" value="ECO:0007669"/>
    <property type="project" value="UniProtKB-KW"/>
</dbReference>
<dbReference type="SUPFAM" id="SSF46785">
    <property type="entry name" value="Winged helix' DNA-binding domain"/>
    <property type="match status" value="1"/>
</dbReference>
<organism evidence="5">
    <name type="scientific">bioreactor metagenome</name>
    <dbReference type="NCBI Taxonomy" id="1076179"/>
    <lineage>
        <taxon>unclassified sequences</taxon>
        <taxon>metagenomes</taxon>
        <taxon>ecological metagenomes</taxon>
    </lineage>
</organism>
<dbReference type="InterPro" id="IPR036390">
    <property type="entry name" value="WH_DNA-bd_sf"/>
</dbReference>
<evidence type="ECO:0000259" key="4">
    <source>
        <dbReference type="PROSITE" id="PS50949"/>
    </source>
</evidence>
<keyword evidence="1" id="KW-0805">Transcription regulation</keyword>
<dbReference type="Pfam" id="PF07729">
    <property type="entry name" value="FCD"/>
    <property type="match status" value="1"/>
</dbReference>
<dbReference type="CDD" id="cd07377">
    <property type="entry name" value="WHTH_GntR"/>
    <property type="match status" value="1"/>
</dbReference>
<accession>A0A644WKT9</accession>
<name>A0A644WKT9_9ZZZZ</name>
<gene>
    <name evidence="5" type="primary">nanR_6</name>
    <name evidence="5" type="ORF">SDC9_50378</name>
</gene>
<dbReference type="EMBL" id="VSSQ01001009">
    <property type="protein sequence ID" value="MPM04108.1"/>
    <property type="molecule type" value="Genomic_DNA"/>
</dbReference>
<dbReference type="InterPro" id="IPR008920">
    <property type="entry name" value="TF_FadR/GntR_C"/>
</dbReference>
<evidence type="ECO:0000256" key="1">
    <source>
        <dbReference type="ARBA" id="ARBA00023015"/>
    </source>
</evidence>
<keyword evidence="2" id="KW-0238">DNA-binding</keyword>
<dbReference type="PANTHER" id="PTHR43537:SF5">
    <property type="entry name" value="UXU OPERON TRANSCRIPTIONAL REGULATOR"/>
    <property type="match status" value="1"/>
</dbReference>
<evidence type="ECO:0000313" key="5">
    <source>
        <dbReference type="EMBL" id="MPM04108.1"/>
    </source>
</evidence>
<evidence type="ECO:0000256" key="2">
    <source>
        <dbReference type="ARBA" id="ARBA00023125"/>
    </source>
</evidence>
<dbReference type="SMART" id="SM00895">
    <property type="entry name" value="FCD"/>
    <property type="match status" value="1"/>
</dbReference>
<comment type="caution">
    <text evidence="5">The sequence shown here is derived from an EMBL/GenBank/DDBJ whole genome shotgun (WGS) entry which is preliminary data.</text>
</comment>